<dbReference type="EMBL" id="CP026923">
    <property type="protein sequence ID" value="AVG23684.1"/>
    <property type="molecule type" value="Genomic_DNA"/>
</dbReference>
<dbReference type="GO" id="GO:0016780">
    <property type="term" value="F:phosphotransferase activity, for other substituted phosphate groups"/>
    <property type="evidence" value="ECO:0007669"/>
    <property type="project" value="InterPro"/>
</dbReference>
<accession>A0A2L2BPV7</accession>
<dbReference type="GO" id="GO:0008654">
    <property type="term" value="P:phospholipid biosynthetic process"/>
    <property type="evidence" value="ECO:0007669"/>
    <property type="project" value="InterPro"/>
</dbReference>
<dbReference type="OrthoDB" id="9796672at2"/>
<dbReference type="RefSeq" id="WP_104913258.1">
    <property type="nucleotide sequence ID" value="NZ_CP026923.1"/>
</dbReference>
<evidence type="ECO:0000256" key="2">
    <source>
        <dbReference type="RuleBase" id="RU003750"/>
    </source>
</evidence>
<dbReference type="GO" id="GO:0016020">
    <property type="term" value="C:membrane"/>
    <property type="evidence" value="ECO:0007669"/>
    <property type="project" value="InterPro"/>
</dbReference>
<evidence type="ECO:0000313" key="5">
    <source>
        <dbReference type="Proteomes" id="UP000243077"/>
    </source>
</evidence>
<organism evidence="4 5">
    <name type="scientific">Pontimonas salivibrio</name>
    <dbReference type="NCBI Taxonomy" id="1159327"/>
    <lineage>
        <taxon>Bacteria</taxon>
        <taxon>Bacillati</taxon>
        <taxon>Actinomycetota</taxon>
        <taxon>Actinomycetes</taxon>
        <taxon>Micrococcales</taxon>
        <taxon>Microbacteriaceae</taxon>
        <taxon>Pontimonas</taxon>
    </lineage>
</organism>
<evidence type="ECO:0000256" key="1">
    <source>
        <dbReference type="ARBA" id="ARBA00022679"/>
    </source>
</evidence>
<keyword evidence="1 2" id="KW-0808">Transferase</keyword>
<keyword evidence="3" id="KW-1133">Transmembrane helix</keyword>
<keyword evidence="5" id="KW-1185">Reference proteome</keyword>
<feature type="transmembrane region" description="Helical" evidence="3">
    <location>
        <begin position="50"/>
        <end position="70"/>
    </location>
</feature>
<name>A0A2L2BPV7_9MICO</name>
<feature type="transmembrane region" description="Helical" evidence="3">
    <location>
        <begin position="215"/>
        <end position="235"/>
    </location>
</feature>
<gene>
    <name evidence="4" type="ORF">C3B54_11702</name>
</gene>
<dbReference type="AlphaFoldDB" id="A0A2L2BPV7"/>
<feature type="transmembrane region" description="Helical" evidence="3">
    <location>
        <begin position="20"/>
        <end position="44"/>
    </location>
</feature>
<dbReference type="PROSITE" id="PS00379">
    <property type="entry name" value="CDP_ALCOHOL_P_TRANSF"/>
    <property type="match status" value="1"/>
</dbReference>
<keyword evidence="3" id="KW-0472">Membrane</keyword>
<evidence type="ECO:0000256" key="3">
    <source>
        <dbReference type="SAM" id="Phobius"/>
    </source>
</evidence>
<dbReference type="InterPro" id="IPR048254">
    <property type="entry name" value="CDP_ALCOHOL_P_TRANSF_CS"/>
</dbReference>
<evidence type="ECO:0000313" key="4">
    <source>
        <dbReference type="EMBL" id="AVG23684.1"/>
    </source>
</evidence>
<feature type="transmembrane region" description="Helical" evidence="3">
    <location>
        <begin position="107"/>
        <end position="126"/>
    </location>
</feature>
<feature type="transmembrane region" description="Helical" evidence="3">
    <location>
        <begin position="147"/>
        <end position="174"/>
    </location>
</feature>
<dbReference type="Proteomes" id="UP000243077">
    <property type="component" value="Chromosome"/>
</dbReference>
<dbReference type="Pfam" id="PF01066">
    <property type="entry name" value="CDP-OH_P_transf"/>
    <property type="match status" value="1"/>
</dbReference>
<dbReference type="Gene3D" id="1.20.120.1760">
    <property type="match status" value="1"/>
</dbReference>
<sequence length="247" mass="26269">MTFSANARARKPPTLQPRRLSALTQLSFWLVVGSVLALSSAVFVAGVNPVRLSVVGIGFLLAASFTLWLFRRGFPHPTLGAGNLVTLARMALIVSLLAATSGGARPWLVVAVASVALALDGVDGWLARRDDRVSSFGETLDTEVDSAFTVILAASAMVAGTIGPVVLLLALPRYLFVGASWVWPWLKGSLPESLARKVICVVQVIALIALQVPGLIGVLTTPLVLVVSGALLWSFGRDVVWLWRHRA</sequence>
<dbReference type="InterPro" id="IPR043130">
    <property type="entry name" value="CDP-OH_PTrfase_TM_dom"/>
</dbReference>
<protein>
    <submittedName>
        <fullName evidence="4">CDP-diacylglycerol--glycerol-3-phosphate 3-phosphatidyltransferase-like protein</fullName>
    </submittedName>
</protein>
<reference evidence="4 5" key="1">
    <citation type="submission" date="2018-02" db="EMBL/GenBank/DDBJ databases">
        <title>Complete genome of the streamlined marine actinobacterium Pontimonas salivibrio CL-TW6 adapted to coastal planktonic lifestype.</title>
        <authorList>
            <person name="Cho B.C."/>
            <person name="Hardies S.C."/>
            <person name="Jang G.I."/>
            <person name="Hwang C.Y."/>
        </authorList>
    </citation>
    <scope>NUCLEOTIDE SEQUENCE [LARGE SCALE GENOMIC DNA]</scope>
    <source>
        <strain evidence="4 5">CL-TW6</strain>
    </source>
</reference>
<proteinExistence type="inferred from homology"/>
<keyword evidence="3" id="KW-0812">Transmembrane</keyword>
<feature type="transmembrane region" description="Helical" evidence="3">
    <location>
        <begin position="82"/>
        <end position="101"/>
    </location>
</feature>
<dbReference type="InterPro" id="IPR000462">
    <property type="entry name" value="CDP-OH_P_trans"/>
</dbReference>
<dbReference type="KEGG" id="psai:C3B54_11702"/>
<comment type="similarity">
    <text evidence="2">Belongs to the CDP-alcohol phosphatidyltransferase class-I family.</text>
</comment>